<proteinExistence type="predicted"/>
<dbReference type="OrthoDB" id="6627097at2759"/>
<accession>A0A5E4ND18</accession>
<evidence type="ECO:0000313" key="2">
    <source>
        <dbReference type="Proteomes" id="UP000325440"/>
    </source>
</evidence>
<evidence type="ECO:0000313" key="1">
    <source>
        <dbReference type="EMBL" id="VVC42609.1"/>
    </source>
</evidence>
<dbReference type="EMBL" id="CABPRJ010001967">
    <property type="protein sequence ID" value="VVC42609.1"/>
    <property type="molecule type" value="Genomic_DNA"/>
</dbReference>
<dbReference type="Pfam" id="PF03564">
    <property type="entry name" value="DUF1759"/>
    <property type="match status" value="1"/>
</dbReference>
<organism evidence="1 2">
    <name type="scientific">Cinara cedri</name>
    <dbReference type="NCBI Taxonomy" id="506608"/>
    <lineage>
        <taxon>Eukaryota</taxon>
        <taxon>Metazoa</taxon>
        <taxon>Ecdysozoa</taxon>
        <taxon>Arthropoda</taxon>
        <taxon>Hexapoda</taxon>
        <taxon>Insecta</taxon>
        <taxon>Pterygota</taxon>
        <taxon>Neoptera</taxon>
        <taxon>Paraneoptera</taxon>
        <taxon>Hemiptera</taxon>
        <taxon>Sternorrhyncha</taxon>
        <taxon>Aphidomorpha</taxon>
        <taxon>Aphidoidea</taxon>
        <taxon>Aphididae</taxon>
        <taxon>Lachninae</taxon>
        <taxon>Cinara</taxon>
    </lineage>
</organism>
<protein>
    <submittedName>
        <fullName evidence="1">Uncharacterized protein</fullName>
    </submittedName>
</protein>
<reference evidence="1 2" key="1">
    <citation type="submission" date="2019-08" db="EMBL/GenBank/DDBJ databases">
        <authorList>
            <person name="Alioto T."/>
            <person name="Alioto T."/>
            <person name="Gomez Garrido J."/>
        </authorList>
    </citation>
    <scope>NUCLEOTIDE SEQUENCE [LARGE SCALE GENOMIC DNA]</scope>
</reference>
<keyword evidence="2" id="KW-1185">Reference proteome</keyword>
<gene>
    <name evidence="1" type="ORF">CINCED_3A011172</name>
</gene>
<dbReference type="AlphaFoldDB" id="A0A5E4ND18"/>
<dbReference type="InterPro" id="IPR005312">
    <property type="entry name" value="DUF1759"/>
</dbReference>
<name>A0A5E4ND18_9HEMI</name>
<sequence length="139" mass="15809">MAIAEDIGLGTTLDTEGTQNCSHIQLPKIQILMWQWKWKYCRADAIVRSILLSNANYEVTWMALFEKFDNPHLIVNSHLNKLFSFSPSRSLTLDDLKNFLDTSPENIAAFGSSDGLDKEGFLLFYIASRVLVSSIKFLF</sequence>
<dbReference type="Proteomes" id="UP000325440">
    <property type="component" value="Unassembled WGS sequence"/>
</dbReference>